<feature type="transmembrane region" description="Helical" evidence="2">
    <location>
        <begin position="46"/>
        <end position="65"/>
    </location>
</feature>
<keyword evidence="2" id="KW-1133">Transmembrane helix</keyword>
<keyword evidence="2" id="KW-0472">Membrane</keyword>
<organism evidence="3 4">
    <name type="scientific">Parabacteroides faecalis</name>
    <dbReference type="NCBI Taxonomy" id="2924040"/>
    <lineage>
        <taxon>Bacteria</taxon>
        <taxon>Pseudomonadati</taxon>
        <taxon>Bacteroidota</taxon>
        <taxon>Bacteroidia</taxon>
        <taxon>Bacteroidales</taxon>
        <taxon>Tannerellaceae</taxon>
        <taxon>Parabacteroides</taxon>
    </lineage>
</organism>
<protein>
    <submittedName>
        <fullName evidence="3">Uncharacterized protein</fullName>
    </submittedName>
</protein>
<feature type="coiled-coil region" evidence="1">
    <location>
        <begin position="219"/>
        <end position="246"/>
    </location>
</feature>
<gene>
    <name evidence="3" type="ORF">MUN53_13030</name>
</gene>
<evidence type="ECO:0000256" key="2">
    <source>
        <dbReference type="SAM" id="Phobius"/>
    </source>
</evidence>
<keyword evidence="2" id="KW-0812">Transmembrane</keyword>
<accession>A0ABT0C3L2</accession>
<name>A0ABT0C3L2_9BACT</name>
<evidence type="ECO:0000256" key="1">
    <source>
        <dbReference type="SAM" id="Coils"/>
    </source>
</evidence>
<reference evidence="3 4" key="1">
    <citation type="submission" date="2022-03" db="EMBL/GenBank/DDBJ databases">
        <title>Parabacteroides sp. nov. isolated from swine feces.</title>
        <authorList>
            <person name="Bak J.E."/>
        </authorList>
    </citation>
    <scope>NUCLEOTIDE SEQUENCE [LARGE SCALE GENOMIC DNA]</scope>
    <source>
        <strain evidence="3 4">AGMB00274</strain>
    </source>
</reference>
<dbReference type="Proteomes" id="UP001165444">
    <property type="component" value="Unassembled WGS sequence"/>
</dbReference>
<dbReference type="EMBL" id="JAKZMM010000035">
    <property type="protein sequence ID" value="MCJ2381520.1"/>
    <property type="molecule type" value="Genomic_DNA"/>
</dbReference>
<feature type="transmembrane region" description="Helical" evidence="2">
    <location>
        <begin position="7"/>
        <end position="26"/>
    </location>
</feature>
<keyword evidence="1" id="KW-0175">Coiled coil</keyword>
<sequence>MKKKDLYAVWGIIVSGITIAFIINLLLTYGNIIKTNLSNDSWLNFWGSYSSGIFAVVVGYLAIIYSNRNNEKAILQQEKLLIRQQNIKKLDEYNNCLKNNLALLNVVDVMGITVGIDHQNLSLSKSAICQMKGRIYTTDLQYRYVFEVDVQRQKTNLEKAYEECWIKARMGLSDLLDQELSFIERINQNRYDIQIKENNMHRKNILLDLSKQTPDVEKRKSLQQEIQEVNIELERLDRKIISYYDDVDKMTTSIKDFSLELNNTIKVLFDISLLLIKEKEAQFKLEK</sequence>
<keyword evidence="4" id="KW-1185">Reference proteome</keyword>
<evidence type="ECO:0000313" key="3">
    <source>
        <dbReference type="EMBL" id="MCJ2381520.1"/>
    </source>
</evidence>
<comment type="caution">
    <text evidence="3">The sequence shown here is derived from an EMBL/GenBank/DDBJ whole genome shotgun (WGS) entry which is preliminary data.</text>
</comment>
<dbReference type="RefSeq" id="WP_243325902.1">
    <property type="nucleotide sequence ID" value="NZ_JAKZMM010000035.1"/>
</dbReference>
<evidence type="ECO:0000313" key="4">
    <source>
        <dbReference type="Proteomes" id="UP001165444"/>
    </source>
</evidence>
<proteinExistence type="predicted"/>